<dbReference type="InterPro" id="IPR000700">
    <property type="entry name" value="PAS-assoc_C"/>
</dbReference>
<dbReference type="SMART" id="SM00091">
    <property type="entry name" value="PAS"/>
    <property type="match status" value="2"/>
</dbReference>
<proteinExistence type="predicted"/>
<dbReference type="CDD" id="cd00130">
    <property type="entry name" value="PAS"/>
    <property type="match status" value="1"/>
</dbReference>
<comment type="caution">
    <text evidence="4">The sequence shown here is derived from an EMBL/GenBank/DDBJ whole genome shotgun (WGS) entry which is preliminary data.</text>
</comment>
<keyword evidence="4" id="KW-0808">Transferase</keyword>
<dbReference type="Pfam" id="PF13426">
    <property type="entry name" value="PAS_9"/>
    <property type="match status" value="1"/>
</dbReference>
<accession>A0ABS5IES2</accession>
<dbReference type="InterPro" id="IPR000014">
    <property type="entry name" value="PAS"/>
</dbReference>
<dbReference type="PANTHER" id="PTHR44757:SF2">
    <property type="entry name" value="BIOFILM ARCHITECTURE MAINTENANCE PROTEIN MBAA"/>
    <property type="match status" value="1"/>
</dbReference>
<evidence type="ECO:0000259" key="2">
    <source>
        <dbReference type="PROSITE" id="PS50113"/>
    </source>
</evidence>
<dbReference type="SUPFAM" id="SSF55785">
    <property type="entry name" value="PYP-like sensor domain (PAS domain)"/>
    <property type="match status" value="2"/>
</dbReference>
<dbReference type="SMART" id="SM00267">
    <property type="entry name" value="GGDEF"/>
    <property type="match status" value="1"/>
</dbReference>
<sequence>MNMGESELTAAMAGISASVVLDRELLELVSSLVCLLHDGKVLFLNNAGVRMLGLSSAADAQDEPFESFVVEDYRFLMEAGWELLAEEDFLPLKLARADGQVFEAELRVRQAPSAADTFLVEARDISKFVKSAEALREREERLQGVLASVAEGIVTINDSGRIESANPAAERMFGYSRGQLVGRDMTELLPSSARDNHIRFFDAYMSGLFPTLMGRQIEGLGLRLNGSMFPMEISVSELRHGRHRLFTAILRDISERKEAEDRIRRLAHHDTLTGLPNRNLLNDRMNHALARIKRHGGHMAVLYVDLDKFKPINDTLGHEAGDFVLQEVSRRLALCVRSSDTVSRVGGDEFVVVVEEITRLGEAALVAKKILDAMEVPAVFNGHDCKVGASIGVALFPLDGSTIEEVCKAADLAMYRVKHSGRNGYCFYSDTDGTILAANDPTID</sequence>
<evidence type="ECO:0000313" key="5">
    <source>
        <dbReference type="Proteomes" id="UP000680714"/>
    </source>
</evidence>
<reference evidence="4 5" key="1">
    <citation type="submission" date="2021-04" db="EMBL/GenBank/DDBJ databases">
        <title>Magnetospirillum sulfuroxidans sp. nov., a facultative chemolithoautotrophic sulfur-oxidizing alphaproteobacterium isolated from freshwater sediment and proposals for Paramagetospirillum gen. nov., and Magnetospirillaceae fam. nov.</title>
        <authorList>
            <person name="Koziaeva V."/>
            <person name="Geelhoed J.S."/>
            <person name="Sorokin D.Y."/>
            <person name="Grouzdev D.S."/>
        </authorList>
    </citation>
    <scope>NUCLEOTIDE SEQUENCE [LARGE SCALE GENOMIC DNA]</scope>
    <source>
        <strain evidence="4 5">J10</strain>
    </source>
</reference>
<name>A0ABS5IES2_9PROT</name>
<dbReference type="EMBL" id="JAGTUF010000009">
    <property type="protein sequence ID" value="MBR9972263.1"/>
    <property type="molecule type" value="Genomic_DNA"/>
</dbReference>
<organism evidence="4 5">
    <name type="scientific">Magnetospirillum sulfuroxidans</name>
    <dbReference type="NCBI Taxonomy" id="611300"/>
    <lineage>
        <taxon>Bacteria</taxon>
        <taxon>Pseudomonadati</taxon>
        <taxon>Pseudomonadota</taxon>
        <taxon>Alphaproteobacteria</taxon>
        <taxon>Rhodospirillales</taxon>
        <taxon>Rhodospirillaceae</taxon>
        <taxon>Magnetospirillum</taxon>
    </lineage>
</organism>
<dbReference type="SUPFAM" id="SSF55073">
    <property type="entry name" value="Nucleotide cyclase"/>
    <property type="match status" value="1"/>
</dbReference>
<evidence type="ECO:0000313" key="4">
    <source>
        <dbReference type="EMBL" id="MBR9972263.1"/>
    </source>
</evidence>
<dbReference type="PANTHER" id="PTHR44757">
    <property type="entry name" value="DIGUANYLATE CYCLASE DGCP"/>
    <property type="match status" value="1"/>
</dbReference>
<dbReference type="InterPro" id="IPR029787">
    <property type="entry name" value="Nucleotide_cyclase"/>
</dbReference>
<dbReference type="Pfam" id="PF13188">
    <property type="entry name" value="PAS_8"/>
    <property type="match status" value="1"/>
</dbReference>
<dbReference type="Gene3D" id="3.30.450.20">
    <property type="entry name" value="PAS domain"/>
    <property type="match status" value="2"/>
</dbReference>
<dbReference type="NCBIfam" id="TIGR00254">
    <property type="entry name" value="GGDEF"/>
    <property type="match status" value="1"/>
</dbReference>
<protein>
    <submittedName>
        <fullName evidence="4">Diguanylate cyclase</fullName>
        <ecNumber evidence="4">2.7.7.65</ecNumber>
    </submittedName>
</protein>
<feature type="domain" description="PAC" evidence="2">
    <location>
        <begin position="215"/>
        <end position="265"/>
    </location>
</feature>
<keyword evidence="5" id="KW-1185">Reference proteome</keyword>
<dbReference type="EC" id="2.7.7.65" evidence="4"/>
<gene>
    <name evidence="4" type="ORF">KEC16_11125</name>
</gene>
<feature type="domain" description="GGDEF" evidence="3">
    <location>
        <begin position="297"/>
        <end position="430"/>
    </location>
</feature>
<keyword evidence="4" id="KW-0548">Nucleotidyltransferase</keyword>
<dbReference type="InterPro" id="IPR043128">
    <property type="entry name" value="Rev_trsase/Diguanyl_cyclase"/>
</dbReference>
<dbReference type="PROSITE" id="PS50887">
    <property type="entry name" value="GGDEF"/>
    <property type="match status" value="1"/>
</dbReference>
<dbReference type="InterPro" id="IPR052155">
    <property type="entry name" value="Biofilm_reg_signaling"/>
</dbReference>
<evidence type="ECO:0000259" key="1">
    <source>
        <dbReference type="PROSITE" id="PS50112"/>
    </source>
</evidence>
<dbReference type="Proteomes" id="UP000680714">
    <property type="component" value="Unassembled WGS sequence"/>
</dbReference>
<dbReference type="Gene3D" id="3.30.70.270">
    <property type="match status" value="1"/>
</dbReference>
<dbReference type="PROSITE" id="PS50113">
    <property type="entry name" value="PAC"/>
    <property type="match status" value="1"/>
</dbReference>
<dbReference type="GO" id="GO:0052621">
    <property type="term" value="F:diguanylate cyclase activity"/>
    <property type="evidence" value="ECO:0007669"/>
    <property type="project" value="UniProtKB-EC"/>
</dbReference>
<evidence type="ECO:0000259" key="3">
    <source>
        <dbReference type="PROSITE" id="PS50887"/>
    </source>
</evidence>
<dbReference type="CDD" id="cd01949">
    <property type="entry name" value="GGDEF"/>
    <property type="match status" value="1"/>
</dbReference>
<feature type="domain" description="PAS" evidence="1">
    <location>
        <begin position="138"/>
        <end position="189"/>
    </location>
</feature>
<dbReference type="InterPro" id="IPR000160">
    <property type="entry name" value="GGDEF_dom"/>
</dbReference>
<dbReference type="InterPro" id="IPR035965">
    <property type="entry name" value="PAS-like_dom_sf"/>
</dbReference>
<dbReference type="NCBIfam" id="TIGR00229">
    <property type="entry name" value="sensory_box"/>
    <property type="match status" value="1"/>
</dbReference>
<dbReference type="PROSITE" id="PS50112">
    <property type="entry name" value="PAS"/>
    <property type="match status" value="1"/>
</dbReference>
<dbReference type="Pfam" id="PF00990">
    <property type="entry name" value="GGDEF"/>
    <property type="match status" value="1"/>
</dbReference>